<dbReference type="Proteomes" id="UP001500604">
    <property type="component" value="Unassembled WGS sequence"/>
</dbReference>
<gene>
    <name evidence="1" type="ORF">GCM10023116_15530</name>
</gene>
<evidence type="ECO:0000313" key="2">
    <source>
        <dbReference type="Proteomes" id="UP001500604"/>
    </source>
</evidence>
<organism evidence="1 2">
    <name type="scientific">Kistimonas scapharcae</name>
    <dbReference type="NCBI Taxonomy" id="1036133"/>
    <lineage>
        <taxon>Bacteria</taxon>
        <taxon>Pseudomonadati</taxon>
        <taxon>Pseudomonadota</taxon>
        <taxon>Gammaproteobacteria</taxon>
        <taxon>Oceanospirillales</taxon>
        <taxon>Endozoicomonadaceae</taxon>
        <taxon>Kistimonas</taxon>
    </lineage>
</organism>
<keyword evidence="2" id="KW-1185">Reference proteome</keyword>
<evidence type="ECO:0000313" key="1">
    <source>
        <dbReference type="EMBL" id="GAA4649279.1"/>
    </source>
</evidence>
<proteinExistence type="predicted"/>
<protein>
    <submittedName>
        <fullName evidence="1">Uncharacterized protein</fullName>
    </submittedName>
</protein>
<reference evidence="2" key="1">
    <citation type="journal article" date="2019" name="Int. J. Syst. Evol. Microbiol.">
        <title>The Global Catalogue of Microorganisms (GCM) 10K type strain sequencing project: providing services to taxonomists for standard genome sequencing and annotation.</title>
        <authorList>
            <consortium name="The Broad Institute Genomics Platform"/>
            <consortium name="The Broad Institute Genome Sequencing Center for Infectious Disease"/>
            <person name="Wu L."/>
            <person name="Ma J."/>
        </authorList>
    </citation>
    <scope>NUCLEOTIDE SEQUENCE [LARGE SCALE GENOMIC DNA]</scope>
    <source>
        <strain evidence="2">JCM 17805</strain>
    </source>
</reference>
<dbReference type="RefSeq" id="WP_345195069.1">
    <property type="nucleotide sequence ID" value="NZ_BAABFL010000128.1"/>
</dbReference>
<accession>A0ABP8V111</accession>
<dbReference type="EMBL" id="BAABFL010000128">
    <property type="protein sequence ID" value="GAA4649279.1"/>
    <property type="molecule type" value="Genomic_DNA"/>
</dbReference>
<sequence length="161" mass="18926">MLTEKQNLQSVSARPGRKIINVKNGQYCAEYLKRALVNDEGERFVALIKDEHKNSLGYKDKIGRLLMEECIFQKEDFILDINYELFEEFIREYLTAEGRKKMLSGARQLKYIEGDRYKNTHRLKVNINNYERIINNSASLGMTIDDYLEYVIDKASEQIDN</sequence>
<comment type="caution">
    <text evidence="1">The sequence shown here is derived from an EMBL/GenBank/DDBJ whole genome shotgun (WGS) entry which is preliminary data.</text>
</comment>
<name>A0ABP8V111_9GAMM</name>